<keyword evidence="4 9" id="KW-0378">Hydrolase</keyword>
<evidence type="ECO:0000313" key="10">
    <source>
        <dbReference type="Proteomes" id="UP000242180"/>
    </source>
</evidence>
<accession>A0A1X2H5B4</accession>
<dbReference type="STRING" id="13706.A0A1X2H5B4"/>
<dbReference type="CDD" id="cd14752">
    <property type="entry name" value="GH31_N"/>
    <property type="match status" value="1"/>
</dbReference>
<organism evidence="9 10">
    <name type="scientific">Syncephalastrum racemosum</name>
    <name type="common">Filamentous fungus</name>
    <dbReference type="NCBI Taxonomy" id="13706"/>
    <lineage>
        <taxon>Eukaryota</taxon>
        <taxon>Fungi</taxon>
        <taxon>Fungi incertae sedis</taxon>
        <taxon>Mucoromycota</taxon>
        <taxon>Mucoromycotina</taxon>
        <taxon>Mucoromycetes</taxon>
        <taxon>Mucorales</taxon>
        <taxon>Syncephalastraceae</taxon>
        <taxon>Syncephalastrum</taxon>
    </lineage>
</organism>
<evidence type="ECO:0000259" key="7">
    <source>
        <dbReference type="Pfam" id="PF13802"/>
    </source>
</evidence>
<keyword evidence="10" id="KW-1185">Reference proteome</keyword>
<feature type="region of interest" description="Disordered" evidence="5">
    <location>
        <begin position="1"/>
        <end position="28"/>
    </location>
</feature>
<dbReference type="Pfam" id="PF01055">
    <property type="entry name" value="Glyco_hydro_31_2nd"/>
    <property type="match status" value="1"/>
</dbReference>
<dbReference type="FunCoup" id="A0A1X2H5B4">
    <property type="interactions" value="64"/>
</dbReference>
<sequence>MVLEAKPERPSAAPTAPKKNKKLRPLNYDVSSKAPGYRVKDKATATKTGLSMTLVLNDHALSSAGMYGEPVTDLQVSVDYETQDRIHIKVEDVAGNHVAVPDSPLGLERPRAQAAALDTNYEFQFTDNPFGFSVTRKSDGNPVFDTKDFPLVFEDQYLEVSTAVPETTNIYGFGETALPQFKRNSKKDATTIFTRDMATPFYENVYGAHPFHMEIRDGKAHGVFLLNAHGMDVFSVTGRITWKIIGGVLEFYIFVPDDHKPNSVSRAYTDLIGKPMMPALWMLGWQQCRWGYENLAEVEGVVEQYKVHNIPLEVVWLDIDYMDGFKDFTLDPIRFPEHKVKAFVDKLHADKQRLIVIVDAGKAYQSDYPAYRRGQELDIFLKNPDGSECVGQVWPGYTVFPDWWHPNAQKYWDHEICDWMTRLKLDGLWIDMDEPACFGLGSHGSGKIDVILDCLEPWTLPEAVQEEMHMQQKAALDALAEEAKTLLPHEKRNLLYPPYAINNGHGDLSEKTMPMTAQHYGGVAHYDLHSLYGHAECYVTRQSLLKHKPNERPFILSRSTFAGSGQYAGHWAGDNHSSWEYLKSSVTELLNISMFGITYCGVDICGFLEDATEELCVRWQEIGAFYPFARNHNCKSQRLQEPYLYKSATEATIKALNVRYALLPYYYTLHDESHRLGTTVWRPLVFEYPEIEAFADNATQVLIGTDILLSPVLGPGQTTVIATFPPGVWYDYYTHEPIQGSTQSSLDAPLTHIPVHVRGGAIVPLKTPKLLVEDTYATPYTLLVALDERGEAQGRLYIDDGHSIRSTSSSITFTFGNHVLRADGIFGYAEPEVVGAICFISPTQIHPLVGKRAVIDSSGETLEITPDASYTGGSTARMDVSIPLTHAFKITFS</sequence>
<dbReference type="Gene3D" id="2.60.40.1760">
    <property type="entry name" value="glycosyl hydrolase (family 31)"/>
    <property type="match status" value="1"/>
</dbReference>
<proteinExistence type="inferred from homology"/>
<dbReference type="OrthoDB" id="5839090at2759"/>
<dbReference type="EMBL" id="MCGN01000009">
    <property type="protein sequence ID" value="ORY93593.1"/>
    <property type="molecule type" value="Genomic_DNA"/>
</dbReference>
<comment type="caution">
    <text evidence="9">The sequence shown here is derived from an EMBL/GenBank/DDBJ whole genome shotgun (WGS) entry which is preliminary data.</text>
</comment>
<comment type="similarity">
    <text evidence="1 4">Belongs to the glycosyl hydrolase 31 family.</text>
</comment>
<dbReference type="GO" id="GO:0005975">
    <property type="term" value="P:carbohydrate metabolic process"/>
    <property type="evidence" value="ECO:0007669"/>
    <property type="project" value="InterPro"/>
</dbReference>
<feature type="domain" description="Glycoside hydrolase family 31 TIM barrel" evidence="6">
    <location>
        <begin position="275"/>
        <end position="669"/>
    </location>
</feature>
<reference evidence="9 10" key="1">
    <citation type="submission" date="2016-07" db="EMBL/GenBank/DDBJ databases">
        <title>Pervasive Adenine N6-methylation of Active Genes in Fungi.</title>
        <authorList>
            <consortium name="DOE Joint Genome Institute"/>
            <person name="Mondo S.J."/>
            <person name="Dannebaum R.O."/>
            <person name="Kuo R.C."/>
            <person name="Labutti K."/>
            <person name="Haridas S."/>
            <person name="Kuo A."/>
            <person name="Salamov A."/>
            <person name="Ahrendt S.R."/>
            <person name="Lipzen A."/>
            <person name="Sullivan W."/>
            <person name="Andreopoulos W.B."/>
            <person name="Clum A."/>
            <person name="Lindquist E."/>
            <person name="Daum C."/>
            <person name="Ramamoorthy G.K."/>
            <person name="Gryganskyi A."/>
            <person name="Culley D."/>
            <person name="Magnuson J.K."/>
            <person name="James T.Y."/>
            <person name="O'Malley M.A."/>
            <person name="Stajich J.E."/>
            <person name="Spatafora J.W."/>
            <person name="Visel A."/>
            <person name="Grigoriev I.V."/>
        </authorList>
    </citation>
    <scope>NUCLEOTIDE SEQUENCE [LARGE SCALE GENOMIC DNA]</scope>
    <source>
        <strain evidence="9 10">NRRL 2496</strain>
    </source>
</reference>
<evidence type="ECO:0000259" key="6">
    <source>
        <dbReference type="Pfam" id="PF01055"/>
    </source>
</evidence>
<protein>
    <recommendedName>
        <fullName evidence="3">Maltase</fullName>
    </recommendedName>
</protein>
<dbReference type="GO" id="GO:0004553">
    <property type="term" value="F:hydrolase activity, hydrolyzing O-glycosyl compounds"/>
    <property type="evidence" value="ECO:0007669"/>
    <property type="project" value="InterPro"/>
</dbReference>
<dbReference type="InterPro" id="IPR025887">
    <property type="entry name" value="Glyco_hydro_31_N_dom"/>
</dbReference>
<dbReference type="SUPFAM" id="SSF51445">
    <property type="entry name" value="(Trans)glycosidases"/>
    <property type="match status" value="1"/>
</dbReference>
<dbReference type="InterPro" id="IPR017853">
    <property type="entry name" value="GH"/>
</dbReference>
<dbReference type="InterPro" id="IPR013780">
    <property type="entry name" value="Glyco_hydro_b"/>
</dbReference>
<dbReference type="SUPFAM" id="SSF51011">
    <property type="entry name" value="Glycosyl hydrolase domain"/>
    <property type="match status" value="1"/>
</dbReference>
<evidence type="ECO:0000256" key="5">
    <source>
        <dbReference type="SAM" id="MobiDB-lite"/>
    </source>
</evidence>
<dbReference type="AlphaFoldDB" id="A0A1X2H5B4"/>
<dbReference type="Pfam" id="PF21365">
    <property type="entry name" value="Glyco_hydro_31_3rd"/>
    <property type="match status" value="1"/>
</dbReference>
<dbReference type="Gene3D" id="2.60.40.1180">
    <property type="entry name" value="Golgi alpha-mannosidase II"/>
    <property type="match status" value="2"/>
</dbReference>
<dbReference type="InterPro" id="IPR048395">
    <property type="entry name" value="Glyco_hydro_31_C"/>
</dbReference>
<evidence type="ECO:0000313" key="9">
    <source>
        <dbReference type="EMBL" id="ORY93593.1"/>
    </source>
</evidence>
<dbReference type="InterPro" id="IPR000322">
    <property type="entry name" value="Glyco_hydro_31_TIM"/>
</dbReference>
<keyword evidence="2" id="KW-0325">Glycoprotein</keyword>
<gene>
    <name evidence="9" type="ORF">BCR43DRAFT_497212</name>
</gene>
<dbReference type="Gene3D" id="3.20.20.80">
    <property type="entry name" value="Glycosidases"/>
    <property type="match status" value="1"/>
</dbReference>
<name>A0A1X2H5B4_SYNRA</name>
<keyword evidence="4" id="KW-0326">Glycosidase</keyword>
<evidence type="ECO:0000256" key="4">
    <source>
        <dbReference type="RuleBase" id="RU361185"/>
    </source>
</evidence>
<dbReference type="SUPFAM" id="SSF74650">
    <property type="entry name" value="Galactose mutarotase-like"/>
    <property type="match status" value="1"/>
</dbReference>
<dbReference type="InterPro" id="IPR011013">
    <property type="entry name" value="Gal_mutarotase_sf_dom"/>
</dbReference>
<evidence type="ECO:0000256" key="3">
    <source>
        <dbReference type="ARBA" id="ARBA00041343"/>
    </source>
</evidence>
<feature type="domain" description="Glycosyl hydrolase family 31 C-terminal" evidence="8">
    <location>
        <begin position="677"/>
        <end position="763"/>
    </location>
</feature>
<evidence type="ECO:0000259" key="8">
    <source>
        <dbReference type="Pfam" id="PF21365"/>
    </source>
</evidence>
<dbReference type="PANTHER" id="PTHR22762">
    <property type="entry name" value="ALPHA-GLUCOSIDASE"/>
    <property type="match status" value="1"/>
</dbReference>
<feature type="domain" description="Glycoside hydrolase family 31 N-terminal" evidence="7">
    <location>
        <begin position="121"/>
        <end position="231"/>
    </location>
</feature>
<dbReference type="Pfam" id="PF13802">
    <property type="entry name" value="Gal_mutarotas_2"/>
    <property type="match status" value="1"/>
</dbReference>
<evidence type="ECO:0000256" key="2">
    <source>
        <dbReference type="ARBA" id="ARBA00023180"/>
    </source>
</evidence>
<dbReference type="Proteomes" id="UP000242180">
    <property type="component" value="Unassembled WGS sequence"/>
</dbReference>
<dbReference type="InParanoid" id="A0A1X2H5B4"/>
<evidence type="ECO:0000256" key="1">
    <source>
        <dbReference type="ARBA" id="ARBA00007806"/>
    </source>
</evidence>
<dbReference type="GO" id="GO:0030246">
    <property type="term" value="F:carbohydrate binding"/>
    <property type="evidence" value="ECO:0007669"/>
    <property type="project" value="InterPro"/>
</dbReference>
<dbReference type="CDD" id="cd06602">
    <property type="entry name" value="GH31_MGAM_SI_GAA"/>
    <property type="match status" value="1"/>
</dbReference>
<dbReference type="PANTHER" id="PTHR22762:SF133">
    <property type="entry name" value="P-TYPE DOMAIN-CONTAINING PROTEIN"/>
    <property type="match status" value="1"/>
</dbReference>